<dbReference type="OrthoDB" id="9782229at2"/>
<dbReference type="GO" id="GO:0009279">
    <property type="term" value="C:cell outer membrane"/>
    <property type="evidence" value="ECO:0007669"/>
    <property type="project" value="UniProtKB-SubCell"/>
</dbReference>
<name>A0A368NQH0_9GAMM</name>
<dbReference type="PANTHER" id="PTHR30329">
    <property type="entry name" value="STATOR ELEMENT OF FLAGELLAR MOTOR COMPLEX"/>
    <property type="match status" value="1"/>
</dbReference>
<evidence type="ECO:0000313" key="6">
    <source>
        <dbReference type="EMBL" id="RCU52648.1"/>
    </source>
</evidence>
<dbReference type="InterPro" id="IPR006664">
    <property type="entry name" value="OMP_bac"/>
</dbReference>
<dbReference type="PANTHER" id="PTHR30329:SF21">
    <property type="entry name" value="LIPOPROTEIN YIAD-RELATED"/>
    <property type="match status" value="1"/>
</dbReference>
<comment type="subcellular location">
    <subcellularLocation>
        <location evidence="1">Cell outer membrane</location>
    </subcellularLocation>
</comment>
<dbReference type="InterPro" id="IPR006665">
    <property type="entry name" value="OmpA-like"/>
</dbReference>
<dbReference type="Pfam" id="PF00691">
    <property type="entry name" value="OmpA"/>
    <property type="match status" value="2"/>
</dbReference>
<organism evidence="6 7">
    <name type="scientific">Corallincola holothuriorum</name>
    <dbReference type="NCBI Taxonomy" id="2282215"/>
    <lineage>
        <taxon>Bacteria</taxon>
        <taxon>Pseudomonadati</taxon>
        <taxon>Pseudomonadota</taxon>
        <taxon>Gammaproteobacteria</taxon>
        <taxon>Alteromonadales</taxon>
        <taxon>Psychromonadaceae</taxon>
        <taxon>Corallincola</taxon>
    </lineage>
</organism>
<dbReference type="PRINTS" id="PR01021">
    <property type="entry name" value="OMPADOMAIN"/>
</dbReference>
<comment type="caution">
    <text evidence="6">The sequence shown here is derived from an EMBL/GenBank/DDBJ whole genome shotgun (WGS) entry which is preliminary data.</text>
</comment>
<accession>A0A368NQH0</accession>
<dbReference type="CDD" id="cd07185">
    <property type="entry name" value="OmpA_C-like"/>
    <property type="match status" value="2"/>
</dbReference>
<dbReference type="PROSITE" id="PS51123">
    <property type="entry name" value="OMPA_2"/>
    <property type="match status" value="2"/>
</dbReference>
<dbReference type="InterPro" id="IPR050330">
    <property type="entry name" value="Bact_OuterMem_StrucFunc"/>
</dbReference>
<evidence type="ECO:0000256" key="1">
    <source>
        <dbReference type="ARBA" id="ARBA00004442"/>
    </source>
</evidence>
<sequence length="327" mass="35033">MLKRIGERVLIVTGLMVGLVAGSVAEDGPIDAAEAYVLGADGMVVLSGTGACVRHSGWSEEKAKVVGCDGYALSTDVEFVKGEGDGLITGLSLPQAELFAFDSAEMGEEGKAYLLSRKAELSEDFNGVYSVTVIGHTDSTGDETYNQDLSLRRANAVGDYLKSIGVPEGRLNTLGRGENDPLVTNDTVEGRAQNRRVEVFVVGELRALDRLVFPSIALFERRKGELTGEGVGLMRTHIEEARELLRSAAFIEIVGHTDDVGDDDYNMALSVERAESVGLYLIEAGVDSSKIVMRGAGETMPVATNATEPGKAQNRRVEVLIFGRGRF</sequence>
<keyword evidence="3" id="KW-0998">Cell outer membrane</keyword>
<evidence type="ECO:0000256" key="4">
    <source>
        <dbReference type="PROSITE-ProRule" id="PRU00473"/>
    </source>
</evidence>
<feature type="domain" description="OmpA-like" evidence="5">
    <location>
        <begin position="206"/>
        <end position="325"/>
    </location>
</feature>
<dbReference type="RefSeq" id="WP_114336556.1">
    <property type="nucleotide sequence ID" value="NZ_QPID01000001.1"/>
</dbReference>
<keyword evidence="2 4" id="KW-0472">Membrane</keyword>
<protein>
    <submittedName>
        <fullName evidence="6">OmpA family protein</fullName>
    </submittedName>
</protein>
<keyword evidence="7" id="KW-1185">Reference proteome</keyword>
<dbReference type="PRINTS" id="PR01023">
    <property type="entry name" value="NAFLGMOTY"/>
</dbReference>
<dbReference type="InterPro" id="IPR036737">
    <property type="entry name" value="OmpA-like_sf"/>
</dbReference>
<dbReference type="SUPFAM" id="SSF103088">
    <property type="entry name" value="OmpA-like"/>
    <property type="match status" value="2"/>
</dbReference>
<evidence type="ECO:0000256" key="3">
    <source>
        <dbReference type="ARBA" id="ARBA00023237"/>
    </source>
</evidence>
<evidence type="ECO:0000256" key="2">
    <source>
        <dbReference type="ARBA" id="ARBA00023136"/>
    </source>
</evidence>
<evidence type="ECO:0000313" key="7">
    <source>
        <dbReference type="Proteomes" id="UP000252558"/>
    </source>
</evidence>
<dbReference type="AlphaFoldDB" id="A0A368NQH0"/>
<dbReference type="Gene3D" id="3.30.1330.60">
    <property type="entry name" value="OmpA-like domain"/>
    <property type="match status" value="2"/>
</dbReference>
<dbReference type="Proteomes" id="UP000252558">
    <property type="component" value="Unassembled WGS sequence"/>
</dbReference>
<feature type="domain" description="OmpA-like" evidence="5">
    <location>
        <begin position="86"/>
        <end position="205"/>
    </location>
</feature>
<evidence type="ECO:0000259" key="5">
    <source>
        <dbReference type="PROSITE" id="PS51123"/>
    </source>
</evidence>
<reference evidence="6 7" key="1">
    <citation type="submission" date="2018-07" db="EMBL/GenBank/DDBJ databases">
        <title>Corallincola holothuriorum sp. nov., a new facultative anaerobe isolated from sea cucumber Apostichopus japonicus.</title>
        <authorList>
            <person name="Xia H."/>
        </authorList>
    </citation>
    <scope>NUCLEOTIDE SEQUENCE [LARGE SCALE GENOMIC DNA]</scope>
    <source>
        <strain evidence="6 7">C4</strain>
    </source>
</reference>
<gene>
    <name evidence="6" type="ORF">DU002_01370</name>
</gene>
<proteinExistence type="predicted"/>
<dbReference type="EMBL" id="QPID01000001">
    <property type="protein sequence ID" value="RCU52648.1"/>
    <property type="molecule type" value="Genomic_DNA"/>
</dbReference>